<evidence type="ECO:0000313" key="6">
    <source>
        <dbReference type="Proteomes" id="UP001168990"/>
    </source>
</evidence>
<comment type="similarity">
    <text evidence="1 3">Belongs to the calycin superfamily. Lipocalin family.</text>
</comment>
<dbReference type="AlphaFoldDB" id="A0AA39FKI0"/>
<keyword evidence="3" id="KW-0732">Signal</keyword>
<evidence type="ECO:0000259" key="4">
    <source>
        <dbReference type="Pfam" id="PF08212"/>
    </source>
</evidence>
<dbReference type="InterPro" id="IPR000566">
    <property type="entry name" value="Lipocln_cytosolic_FA-bd_dom"/>
</dbReference>
<protein>
    <recommendedName>
        <fullName evidence="4">Lipocalin/cytosolic fatty-acid binding domain-containing protein</fullName>
    </recommendedName>
</protein>
<proteinExistence type="inferred from homology"/>
<dbReference type="GO" id="GO:0005737">
    <property type="term" value="C:cytoplasm"/>
    <property type="evidence" value="ECO:0007669"/>
    <property type="project" value="TreeGrafter"/>
</dbReference>
<accession>A0AA39FKI0</accession>
<dbReference type="Proteomes" id="UP001168990">
    <property type="component" value="Unassembled WGS sequence"/>
</dbReference>
<dbReference type="PIRSF" id="PIRSF036893">
    <property type="entry name" value="Lipocalin_ApoD"/>
    <property type="match status" value="1"/>
</dbReference>
<reference evidence="5" key="2">
    <citation type="submission" date="2023-03" db="EMBL/GenBank/DDBJ databases">
        <authorList>
            <person name="Inwood S.N."/>
            <person name="Skelly J.G."/>
            <person name="Guhlin J."/>
            <person name="Harrop T.W.R."/>
            <person name="Goldson S.G."/>
            <person name="Dearden P.K."/>
        </authorList>
    </citation>
    <scope>NUCLEOTIDE SEQUENCE</scope>
    <source>
        <strain evidence="5">Irish</strain>
        <tissue evidence="5">Whole body</tissue>
    </source>
</reference>
<dbReference type="InterPro" id="IPR022271">
    <property type="entry name" value="Lipocalin_ApoD"/>
</dbReference>
<evidence type="ECO:0000256" key="3">
    <source>
        <dbReference type="PIRNR" id="PIRNR036893"/>
    </source>
</evidence>
<keyword evidence="6" id="KW-1185">Reference proteome</keyword>
<evidence type="ECO:0000256" key="1">
    <source>
        <dbReference type="ARBA" id="ARBA00006889"/>
    </source>
</evidence>
<dbReference type="Gene3D" id="2.40.128.20">
    <property type="match status" value="1"/>
</dbReference>
<dbReference type="GO" id="GO:0000302">
    <property type="term" value="P:response to reactive oxygen species"/>
    <property type="evidence" value="ECO:0007669"/>
    <property type="project" value="TreeGrafter"/>
</dbReference>
<evidence type="ECO:0000313" key="5">
    <source>
        <dbReference type="EMBL" id="KAK0171213.1"/>
    </source>
</evidence>
<dbReference type="EMBL" id="JAQQBS010000003">
    <property type="protein sequence ID" value="KAK0171213.1"/>
    <property type="molecule type" value="Genomic_DNA"/>
</dbReference>
<feature type="chain" id="PRO_5041501247" description="Lipocalin/cytosolic fatty-acid binding domain-containing protein" evidence="3">
    <location>
        <begin position="17"/>
        <end position="192"/>
    </location>
</feature>
<gene>
    <name evidence="5" type="ORF">PV328_008964</name>
</gene>
<dbReference type="InterPro" id="IPR003057">
    <property type="entry name" value="Invtbrt_color"/>
</dbReference>
<dbReference type="PANTHER" id="PTHR10612">
    <property type="entry name" value="APOLIPOPROTEIN D"/>
    <property type="match status" value="1"/>
</dbReference>
<dbReference type="PANTHER" id="PTHR10612:SF34">
    <property type="entry name" value="APOLIPOPROTEIN D"/>
    <property type="match status" value="1"/>
</dbReference>
<dbReference type="GO" id="GO:0006629">
    <property type="term" value="P:lipid metabolic process"/>
    <property type="evidence" value="ECO:0007669"/>
    <property type="project" value="TreeGrafter"/>
</dbReference>
<organism evidence="5 6">
    <name type="scientific">Microctonus aethiopoides</name>
    <dbReference type="NCBI Taxonomy" id="144406"/>
    <lineage>
        <taxon>Eukaryota</taxon>
        <taxon>Metazoa</taxon>
        <taxon>Ecdysozoa</taxon>
        <taxon>Arthropoda</taxon>
        <taxon>Hexapoda</taxon>
        <taxon>Insecta</taxon>
        <taxon>Pterygota</taxon>
        <taxon>Neoptera</taxon>
        <taxon>Endopterygota</taxon>
        <taxon>Hymenoptera</taxon>
        <taxon>Apocrita</taxon>
        <taxon>Ichneumonoidea</taxon>
        <taxon>Braconidae</taxon>
        <taxon>Euphorinae</taxon>
        <taxon>Microctonus</taxon>
    </lineage>
</organism>
<dbReference type="Pfam" id="PF08212">
    <property type="entry name" value="Lipocalin_2"/>
    <property type="match status" value="1"/>
</dbReference>
<dbReference type="PRINTS" id="PR01273">
    <property type="entry name" value="INVTBRTCOLOR"/>
</dbReference>
<name>A0AA39FKI0_9HYME</name>
<dbReference type="GO" id="GO:0031409">
    <property type="term" value="F:pigment binding"/>
    <property type="evidence" value="ECO:0007669"/>
    <property type="project" value="InterPro"/>
</dbReference>
<keyword evidence="2" id="KW-1015">Disulfide bond</keyword>
<evidence type="ECO:0000256" key="2">
    <source>
        <dbReference type="ARBA" id="ARBA00023157"/>
    </source>
</evidence>
<sequence length="192" mass="21351">MLGLILMLCCISSIFAQTPGIGQCPHVESASSFDVSKFYGKWYENRRSIPNFFETETKCVKVTYSASDNDEIKIVKHRISSITGRESVLEGSAVVDKPNCGGQSLNCSKFVYTFLVPILGSFDLTYWVVDTDYSSYALVYSCNEILGGHYKYLWVLTRESSPSDSVLAAVNNAIAENELHNLPLLEVDQSCE</sequence>
<reference evidence="5" key="1">
    <citation type="journal article" date="2023" name="bioRxiv">
        <title>Scaffold-level genome assemblies of two parasitoid biocontrol wasps reveal the parthenogenesis mechanism and an associated novel virus.</title>
        <authorList>
            <person name="Inwood S."/>
            <person name="Skelly J."/>
            <person name="Guhlin J."/>
            <person name="Harrop T."/>
            <person name="Goldson S."/>
            <person name="Dearden P."/>
        </authorList>
    </citation>
    <scope>NUCLEOTIDE SEQUENCE</scope>
    <source>
        <strain evidence="5">Irish</strain>
        <tissue evidence="5">Whole body</tissue>
    </source>
</reference>
<comment type="caution">
    <text evidence="5">The sequence shown here is derived from an EMBL/GenBank/DDBJ whole genome shotgun (WGS) entry which is preliminary data.</text>
</comment>
<dbReference type="InterPro" id="IPR012674">
    <property type="entry name" value="Calycin"/>
</dbReference>
<feature type="signal peptide" evidence="3">
    <location>
        <begin position="1"/>
        <end position="16"/>
    </location>
</feature>
<feature type="domain" description="Lipocalin/cytosolic fatty-acid binding" evidence="4">
    <location>
        <begin position="33"/>
        <end position="175"/>
    </location>
</feature>
<dbReference type="SUPFAM" id="SSF50814">
    <property type="entry name" value="Lipocalins"/>
    <property type="match status" value="1"/>
</dbReference>